<dbReference type="eggNOG" id="ENOG5033080">
    <property type="taxonomic scope" value="Bacteria"/>
</dbReference>
<dbReference type="RefSeq" id="WP_074486068.1">
    <property type="nucleotide sequence ID" value="NZ_FMXP01000015.1"/>
</dbReference>
<dbReference type="Proteomes" id="UP000182508">
    <property type="component" value="Unassembled WGS sequence"/>
</dbReference>
<proteinExistence type="predicted"/>
<dbReference type="AlphaFoldDB" id="A0A1G6BXB5"/>
<evidence type="ECO:0008006" key="4">
    <source>
        <dbReference type="Google" id="ProtNLM"/>
    </source>
</evidence>
<evidence type="ECO:0000313" key="2">
    <source>
        <dbReference type="EMBL" id="SDB25259.1"/>
    </source>
</evidence>
<evidence type="ECO:0000256" key="1">
    <source>
        <dbReference type="SAM" id="Phobius"/>
    </source>
</evidence>
<feature type="transmembrane region" description="Helical" evidence="1">
    <location>
        <begin position="94"/>
        <end position="116"/>
    </location>
</feature>
<evidence type="ECO:0000313" key="3">
    <source>
        <dbReference type="Proteomes" id="UP000182508"/>
    </source>
</evidence>
<dbReference type="STRING" id="439219.SAMN02910293_01261"/>
<feature type="transmembrane region" description="Helical" evidence="1">
    <location>
        <begin position="12"/>
        <end position="36"/>
    </location>
</feature>
<keyword evidence="3" id="KW-1185">Reference proteome</keyword>
<accession>A0A1G6BXB5</accession>
<organism evidence="2 3">
    <name type="scientific">Streptococcus henryi</name>
    <dbReference type="NCBI Taxonomy" id="439219"/>
    <lineage>
        <taxon>Bacteria</taxon>
        <taxon>Bacillati</taxon>
        <taxon>Bacillota</taxon>
        <taxon>Bacilli</taxon>
        <taxon>Lactobacillales</taxon>
        <taxon>Streptococcaceae</taxon>
        <taxon>Streptococcus</taxon>
    </lineage>
</organism>
<keyword evidence="1" id="KW-1133">Transmembrane helix</keyword>
<dbReference type="EMBL" id="FMXP01000015">
    <property type="protein sequence ID" value="SDB25259.1"/>
    <property type="molecule type" value="Genomic_DNA"/>
</dbReference>
<keyword evidence="1" id="KW-0472">Membrane</keyword>
<sequence length="205" mass="23052">MRKFLQDTVTELSYYLEIILSAILAFALLFFSLSLIKDLSGFLSLESSDEVLLQRFLGKAMTLAVGVELIKMFSKPSPNTVIEVLLFALARQLVLDHANILDFLIGILAVAILFAVRKYLFTQFDATNNIIMRASQKVKIANVIARVNIQANKSETLRDFITRKLSEEDKTVAVGACVYLKNVALRIDKMHGDTITRVEIIKGFY</sequence>
<protein>
    <recommendedName>
        <fullName evidence="4">Transporter associated domain-containing protein</fullName>
    </recommendedName>
</protein>
<reference evidence="2 3" key="1">
    <citation type="submission" date="2016-10" db="EMBL/GenBank/DDBJ databases">
        <authorList>
            <person name="de Groot N.N."/>
        </authorList>
    </citation>
    <scope>NUCLEOTIDE SEQUENCE [LARGE SCALE GENOMIC DNA]</scope>
    <source>
        <strain evidence="2 3">A-4</strain>
    </source>
</reference>
<name>A0A1G6BXB5_9STRE</name>
<gene>
    <name evidence="2" type="ORF">SAMN02910293_01261</name>
</gene>
<keyword evidence="1" id="KW-0812">Transmembrane</keyword>